<dbReference type="RefSeq" id="XP_028868667.1">
    <property type="nucleotide sequence ID" value="XM_029012834.1"/>
</dbReference>
<keyword evidence="3" id="KW-1185">Reference proteome</keyword>
<dbReference type="AlphaFoldDB" id="A0A2H6KHF8"/>
<evidence type="ECO:0000256" key="1">
    <source>
        <dbReference type="SAM" id="MobiDB-lite"/>
    </source>
</evidence>
<dbReference type="Proteomes" id="UP000236319">
    <property type="component" value="Unassembled WGS sequence"/>
</dbReference>
<dbReference type="EMBL" id="BDSA01000005">
    <property type="protein sequence ID" value="GBE62424.1"/>
    <property type="molecule type" value="Genomic_DNA"/>
</dbReference>
<sequence length="807" mass="89752">MGARISTRCGKSQVKDHKVSIFELLLQLSKVGTTKDGEDEICRLFQQLFDISIEDVPYETIEVYFQNFVLHNLLSVNLSHGQIYRYWECYAALLEYIVKRESVAADKSGLGRTGSASTNTTTLASGNTKTEVPISRASSYTKNGQGMGYKPECSNHSELDTFAGKEETLDPVGSAPSAENDIFNTYERLTRGKCDVVRCLTPFVISKVFIRCLVASVNAVELLFHIEYLPYYLEWSSQAVFKLNAQDGTDHFMANQSTNVAHADDSDGDHPKQDKRQHGLEGGDSNPSVETTAEGYNCIDNKRAEDNVNDTSSGLVPGPCSITFTPSQKYEENSENLRTLKLRLSTEKEPINVRVNVDESLESINNAILEEALRAWSDSATHALRRGFCFIDHKMRIFSLTCVVELLKRSKGAVEFMALPFCSVAYGGSEQASRLQRLLLALHSYITMDISPLSSSHTTFIKASQSMATDVLVILLSSIVMAPYVNTCVDKRKTTEISSMFTCIKNVPKTVRSVAPFYYIHVECVRSQLFVKGPPDQTPNAIEPVVDCFMKRNAPMIYTSVDSLRNAIGSRGVETTAWCLVRLLLTSPQNVWKRHLNALRDNVTLLMLIMISAGKGDGLLSQTEEMAKRHKTLGYSTEMLSPPGINQTDDVIEEAETNILKSMLILKNSLNDIHYSLLLGENLPQELMVAMAKAMDNISPSITCSNELWLILIDMLSCNKVFASTFYLKPGPFIREVMSTIRKHSAIKREVVKGKTSGQTPAECPHHLASRTPLIRTFVNILVHYIVHKKVLVASNHPKSDSGKLCG</sequence>
<proteinExistence type="predicted"/>
<name>A0A2H6KHF8_9APIC</name>
<comment type="caution">
    <text evidence="2">The sequence shown here is derived from an EMBL/GenBank/DDBJ whole genome shotgun (WGS) entry which is preliminary data.</text>
</comment>
<evidence type="ECO:0000313" key="2">
    <source>
        <dbReference type="EMBL" id="GBE62424.1"/>
    </source>
</evidence>
<gene>
    <name evidence="2" type="ORF">BOVATA_039170</name>
</gene>
<dbReference type="GeneID" id="39876194"/>
<dbReference type="VEuPathDB" id="PiroplasmaDB:BOVATA_039170"/>
<evidence type="ECO:0000313" key="3">
    <source>
        <dbReference type="Proteomes" id="UP000236319"/>
    </source>
</evidence>
<dbReference type="OrthoDB" id="365320at2759"/>
<feature type="compositionally biased region" description="Polar residues" evidence="1">
    <location>
        <begin position="114"/>
        <end position="144"/>
    </location>
</feature>
<accession>A0A2H6KHF8</accession>
<organism evidence="2 3">
    <name type="scientific">Babesia ovata</name>
    <dbReference type="NCBI Taxonomy" id="189622"/>
    <lineage>
        <taxon>Eukaryota</taxon>
        <taxon>Sar</taxon>
        <taxon>Alveolata</taxon>
        <taxon>Apicomplexa</taxon>
        <taxon>Aconoidasida</taxon>
        <taxon>Piroplasmida</taxon>
        <taxon>Babesiidae</taxon>
        <taxon>Babesia</taxon>
    </lineage>
</organism>
<protein>
    <submittedName>
        <fullName evidence="2">Thyroid adenoma-associated homolog, putative</fullName>
    </submittedName>
</protein>
<reference evidence="2 3" key="1">
    <citation type="journal article" date="2017" name="BMC Genomics">
        <title>Whole-genome assembly of Babesia ovata and comparative genomics between closely related pathogens.</title>
        <authorList>
            <person name="Yamagishi J."/>
            <person name="Asada M."/>
            <person name="Hakimi H."/>
            <person name="Tanaka T.Q."/>
            <person name="Sugimoto C."/>
            <person name="Kawazu S."/>
        </authorList>
    </citation>
    <scope>NUCLEOTIDE SEQUENCE [LARGE SCALE GENOMIC DNA]</scope>
    <source>
        <strain evidence="2 3">Miyake</strain>
    </source>
</reference>
<feature type="compositionally biased region" description="Basic and acidic residues" evidence="1">
    <location>
        <begin position="262"/>
        <end position="281"/>
    </location>
</feature>
<feature type="region of interest" description="Disordered" evidence="1">
    <location>
        <begin position="260"/>
        <end position="293"/>
    </location>
</feature>
<feature type="region of interest" description="Disordered" evidence="1">
    <location>
        <begin position="108"/>
        <end position="149"/>
    </location>
</feature>